<keyword evidence="8" id="KW-1185">Reference proteome</keyword>
<comment type="caution">
    <text evidence="7">The sequence shown here is derived from an EMBL/GenBank/DDBJ whole genome shotgun (WGS) entry which is preliminary data.</text>
</comment>
<dbReference type="Proteomes" id="UP000188929">
    <property type="component" value="Unassembled WGS sequence"/>
</dbReference>
<dbReference type="OrthoDB" id="9804184at2"/>
<keyword evidence="2" id="KW-0812">Transmembrane</keyword>
<dbReference type="AlphaFoldDB" id="A0A1V2I835"/>
<evidence type="ECO:0000313" key="8">
    <source>
        <dbReference type="Proteomes" id="UP000188929"/>
    </source>
</evidence>
<evidence type="ECO:0000256" key="1">
    <source>
        <dbReference type="ARBA" id="ARBA00004127"/>
    </source>
</evidence>
<keyword evidence="3" id="KW-1133">Transmembrane helix</keyword>
<gene>
    <name evidence="7" type="ORF">BL253_20115</name>
</gene>
<dbReference type="RefSeq" id="WP_076818731.1">
    <property type="nucleotide sequence ID" value="NZ_MOMC01000042.1"/>
</dbReference>
<evidence type="ECO:0000256" key="2">
    <source>
        <dbReference type="ARBA" id="ARBA00022692"/>
    </source>
</evidence>
<protein>
    <recommendedName>
        <fullName evidence="6">DUF1232 domain-containing protein</fullName>
    </recommendedName>
</protein>
<dbReference type="Pfam" id="PF06803">
    <property type="entry name" value="DUF1232"/>
    <property type="match status" value="1"/>
</dbReference>
<organism evidence="7 8">
    <name type="scientific">Pseudofrankia asymbiotica</name>
    <dbReference type="NCBI Taxonomy" id="1834516"/>
    <lineage>
        <taxon>Bacteria</taxon>
        <taxon>Bacillati</taxon>
        <taxon>Actinomycetota</taxon>
        <taxon>Actinomycetes</taxon>
        <taxon>Frankiales</taxon>
        <taxon>Frankiaceae</taxon>
        <taxon>Pseudofrankia</taxon>
    </lineage>
</organism>
<keyword evidence="4" id="KW-0472">Membrane</keyword>
<evidence type="ECO:0000256" key="3">
    <source>
        <dbReference type="ARBA" id="ARBA00022989"/>
    </source>
</evidence>
<comment type="subcellular location">
    <subcellularLocation>
        <location evidence="1">Endomembrane system</location>
        <topology evidence="1">Multi-pass membrane protein</topology>
    </subcellularLocation>
</comment>
<feature type="region of interest" description="Disordered" evidence="5">
    <location>
        <begin position="160"/>
        <end position="181"/>
    </location>
</feature>
<reference evidence="8" key="1">
    <citation type="submission" date="2016-10" db="EMBL/GenBank/DDBJ databases">
        <title>Frankia sp. NRRL B-16386 Genome sequencing.</title>
        <authorList>
            <person name="Ghodhbane-Gtari F."/>
            <person name="Swanson E."/>
            <person name="Gueddou A."/>
            <person name="Hezbri K."/>
            <person name="Ktari K."/>
            <person name="Nouioui I."/>
            <person name="Morris K."/>
            <person name="Simpson S."/>
            <person name="Abebe-Akele F."/>
            <person name="Thomas K."/>
            <person name="Gtari M."/>
            <person name="Tisa L.S."/>
        </authorList>
    </citation>
    <scope>NUCLEOTIDE SEQUENCE [LARGE SCALE GENOMIC DNA]</scope>
    <source>
        <strain evidence="8">NRRL B-16386</strain>
    </source>
</reference>
<evidence type="ECO:0000256" key="5">
    <source>
        <dbReference type="SAM" id="MobiDB-lite"/>
    </source>
</evidence>
<evidence type="ECO:0000256" key="4">
    <source>
        <dbReference type="ARBA" id="ARBA00023136"/>
    </source>
</evidence>
<feature type="domain" description="DUF1232" evidence="6">
    <location>
        <begin position="40"/>
        <end position="76"/>
    </location>
</feature>
<sequence length="181" mass="18816">MVSMDKDGLRTFGREVATFLPDLVFMLRGVVADPRVPQQAKLEAGAALAYLVSPKNKITNMVPLIGQLDDVAVVAFAFRRLVVGAGESILREHWRGSDRAFHALIGASSALASPAGVLRRAKVATTIATAAFGRVGGVGGWGKSGAGSGRVVDGEVIGRVDEAAPRGPSQGRGAAGDRLRK</sequence>
<dbReference type="InterPro" id="IPR010652">
    <property type="entry name" value="DUF1232"/>
</dbReference>
<evidence type="ECO:0000259" key="6">
    <source>
        <dbReference type="Pfam" id="PF06803"/>
    </source>
</evidence>
<dbReference type="GO" id="GO:0012505">
    <property type="term" value="C:endomembrane system"/>
    <property type="evidence" value="ECO:0007669"/>
    <property type="project" value="UniProtKB-SubCell"/>
</dbReference>
<evidence type="ECO:0000313" key="7">
    <source>
        <dbReference type="EMBL" id="ONH28109.1"/>
    </source>
</evidence>
<dbReference type="EMBL" id="MOMC01000042">
    <property type="protein sequence ID" value="ONH28109.1"/>
    <property type="molecule type" value="Genomic_DNA"/>
</dbReference>
<dbReference type="STRING" id="1834516.BL253_20115"/>
<accession>A0A1V2I835</accession>
<name>A0A1V2I835_9ACTN</name>
<proteinExistence type="predicted"/>